<protein>
    <submittedName>
        <fullName evidence="7">Uncharacterized protein</fullName>
    </submittedName>
</protein>
<organism evidence="7 8">
    <name type="scientific">Rubus argutus</name>
    <name type="common">Southern blackberry</name>
    <dbReference type="NCBI Taxonomy" id="59490"/>
    <lineage>
        <taxon>Eukaryota</taxon>
        <taxon>Viridiplantae</taxon>
        <taxon>Streptophyta</taxon>
        <taxon>Embryophyta</taxon>
        <taxon>Tracheophyta</taxon>
        <taxon>Spermatophyta</taxon>
        <taxon>Magnoliopsida</taxon>
        <taxon>eudicotyledons</taxon>
        <taxon>Gunneridae</taxon>
        <taxon>Pentapetalae</taxon>
        <taxon>rosids</taxon>
        <taxon>fabids</taxon>
        <taxon>Rosales</taxon>
        <taxon>Rosaceae</taxon>
        <taxon>Rosoideae</taxon>
        <taxon>Rosoideae incertae sedis</taxon>
        <taxon>Rubus</taxon>
    </lineage>
</organism>
<dbReference type="AlphaFoldDB" id="A0AAW1XJM6"/>
<accession>A0AAW1XJM6</accession>
<evidence type="ECO:0000256" key="3">
    <source>
        <dbReference type="ARBA" id="ARBA00022803"/>
    </source>
</evidence>
<proteinExistence type="predicted"/>
<dbReference type="Proteomes" id="UP001457282">
    <property type="component" value="Unassembled WGS sequence"/>
</dbReference>
<dbReference type="GO" id="GO:0005634">
    <property type="term" value="C:nucleus"/>
    <property type="evidence" value="ECO:0007669"/>
    <property type="project" value="UniProtKB-SubCell"/>
</dbReference>
<evidence type="ECO:0000313" key="7">
    <source>
        <dbReference type="EMBL" id="KAK9937025.1"/>
    </source>
</evidence>
<comment type="subcellular location">
    <subcellularLocation>
        <location evidence="1">Nucleus</location>
    </subcellularLocation>
</comment>
<feature type="region of interest" description="Disordered" evidence="6">
    <location>
        <begin position="1"/>
        <end position="28"/>
    </location>
</feature>
<name>A0AAW1XJM6_RUBAR</name>
<sequence>MWGRDKSIQPAGFSTPPTTWKSGLANPPPMVPMSERKRISPAARCDLFHVAHKVPAGDSPYVRAKQVQLIDKNPSKAISLFWAAINAGDRVDSALKDMAVVMKQLDRAEEAIEAIRSFRHLCAFESQESLNNVLVEFFKRAGRIEDELKCFSPN</sequence>
<evidence type="ECO:0000256" key="5">
    <source>
        <dbReference type="ARBA" id="ARBA00023242"/>
    </source>
</evidence>
<comment type="caution">
    <text evidence="7">The sequence shown here is derived from an EMBL/GenBank/DDBJ whole genome shotgun (WGS) entry which is preliminary data.</text>
</comment>
<keyword evidence="2" id="KW-0677">Repeat</keyword>
<evidence type="ECO:0000256" key="4">
    <source>
        <dbReference type="ARBA" id="ARBA00023054"/>
    </source>
</evidence>
<evidence type="ECO:0000256" key="2">
    <source>
        <dbReference type="ARBA" id="ARBA00022737"/>
    </source>
</evidence>
<evidence type="ECO:0000256" key="1">
    <source>
        <dbReference type="ARBA" id="ARBA00004123"/>
    </source>
</evidence>
<gene>
    <name evidence="7" type="ORF">M0R45_013843</name>
</gene>
<keyword evidence="3" id="KW-0802">TPR repeat</keyword>
<keyword evidence="8" id="KW-1185">Reference proteome</keyword>
<dbReference type="EMBL" id="JBEDUW010000003">
    <property type="protein sequence ID" value="KAK9937025.1"/>
    <property type="molecule type" value="Genomic_DNA"/>
</dbReference>
<evidence type="ECO:0000313" key="8">
    <source>
        <dbReference type="Proteomes" id="UP001457282"/>
    </source>
</evidence>
<keyword evidence="4" id="KW-0175">Coiled coil</keyword>
<evidence type="ECO:0000256" key="6">
    <source>
        <dbReference type="SAM" id="MobiDB-lite"/>
    </source>
</evidence>
<dbReference type="PANTHER" id="PTHR36326:SF4">
    <property type="entry name" value="PROTEIN POLLENLESS 3-LIKE 1"/>
    <property type="match status" value="1"/>
</dbReference>
<dbReference type="PANTHER" id="PTHR36326">
    <property type="entry name" value="PROTEIN POLLENLESS 3-LIKE 2"/>
    <property type="match status" value="1"/>
</dbReference>
<keyword evidence="5" id="KW-0539">Nucleus</keyword>
<reference evidence="7 8" key="1">
    <citation type="journal article" date="2023" name="G3 (Bethesda)">
        <title>A chromosome-length genome assembly and annotation of blackberry (Rubus argutus, cv. 'Hillquist').</title>
        <authorList>
            <person name="Bruna T."/>
            <person name="Aryal R."/>
            <person name="Dudchenko O."/>
            <person name="Sargent D.J."/>
            <person name="Mead D."/>
            <person name="Buti M."/>
            <person name="Cavallini A."/>
            <person name="Hytonen T."/>
            <person name="Andres J."/>
            <person name="Pham M."/>
            <person name="Weisz D."/>
            <person name="Mascagni F."/>
            <person name="Usai G."/>
            <person name="Natali L."/>
            <person name="Bassil N."/>
            <person name="Fernandez G.E."/>
            <person name="Lomsadze A."/>
            <person name="Armour M."/>
            <person name="Olukolu B."/>
            <person name="Poorten T."/>
            <person name="Britton C."/>
            <person name="Davik J."/>
            <person name="Ashrafi H."/>
            <person name="Aiden E.L."/>
            <person name="Borodovsky M."/>
            <person name="Worthington M."/>
        </authorList>
    </citation>
    <scope>NUCLEOTIDE SEQUENCE [LARGE SCALE GENOMIC DNA]</scope>
    <source>
        <strain evidence="7">PI 553951</strain>
    </source>
</reference>
<dbReference type="InterPro" id="IPR044961">
    <property type="entry name" value="MS5/SDI1"/>
</dbReference>